<feature type="transmembrane region" description="Helical" evidence="5">
    <location>
        <begin position="31"/>
        <end position="49"/>
    </location>
</feature>
<keyword evidence="3 5" id="KW-1133">Transmembrane helix</keyword>
<accession>A0AAW7ZD00</accession>
<dbReference type="AlphaFoldDB" id="A0AAW7ZD00"/>
<dbReference type="Pfam" id="PF02674">
    <property type="entry name" value="Colicin_V"/>
    <property type="match status" value="2"/>
</dbReference>
<reference evidence="6" key="2">
    <citation type="submission" date="2023-03" db="EMBL/GenBank/DDBJ databases">
        <authorList>
            <person name="Zhang Z."/>
        </authorList>
    </citation>
    <scope>NUCLEOTIDE SEQUENCE</scope>
    <source>
        <strain evidence="6">DSA</strain>
    </source>
</reference>
<reference evidence="6" key="1">
    <citation type="journal article" date="2023" name="J. Hazard. Mater.">
        <title>Anaerobic biodegradation of pyrene and benzo[a]pyrene by a new sulfate-reducing Desulforamulus aquiferis strain DSA.</title>
        <authorList>
            <person name="Zhang Z."/>
            <person name="Sun J."/>
            <person name="Gong X."/>
            <person name="Wang C."/>
            <person name="Wang H."/>
        </authorList>
    </citation>
    <scope>NUCLEOTIDE SEQUENCE</scope>
    <source>
        <strain evidence="6">DSA</strain>
    </source>
</reference>
<dbReference type="GO" id="GO:0009403">
    <property type="term" value="P:toxin biosynthetic process"/>
    <property type="evidence" value="ECO:0007669"/>
    <property type="project" value="InterPro"/>
</dbReference>
<dbReference type="PANTHER" id="PTHR37306:SF1">
    <property type="entry name" value="COLICIN V PRODUCTION PROTEIN"/>
    <property type="match status" value="1"/>
</dbReference>
<evidence type="ECO:0000256" key="5">
    <source>
        <dbReference type="SAM" id="Phobius"/>
    </source>
</evidence>
<keyword evidence="7" id="KW-1185">Reference proteome</keyword>
<proteinExistence type="predicted"/>
<feature type="transmembrane region" description="Helical" evidence="5">
    <location>
        <begin position="173"/>
        <end position="194"/>
    </location>
</feature>
<feature type="transmembrane region" description="Helical" evidence="5">
    <location>
        <begin position="6"/>
        <end position="24"/>
    </location>
</feature>
<evidence type="ECO:0000256" key="2">
    <source>
        <dbReference type="ARBA" id="ARBA00022692"/>
    </source>
</evidence>
<comment type="caution">
    <text evidence="6">The sequence shown here is derived from an EMBL/GenBank/DDBJ whole genome shotgun (WGS) entry which is preliminary data.</text>
</comment>
<name>A0AAW7ZD00_9FIRM</name>
<protein>
    <submittedName>
        <fullName evidence="6">CvpA family protein</fullName>
    </submittedName>
</protein>
<evidence type="ECO:0000313" key="6">
    <source>
        <dbReference type="EMBL" id="MDO7787272.1"/>
    </source>
</evidence>
<dbReference type="EMBL" id="JARPTC010000012">
    <property type="protein sequence ID" value="MDO7787272.1"/>
    <property type="molecule type" value="Genomic_DNA"/>
</dbReference>
<dbReference type="Proteomes" id="UP001172911">
    <property type="component" value="Unassembled WGS sequence"/>
</dbReference>
<keyword evidence="4 5" id="KW-0472">Membrane</keyword>
<dbReference type="PANTHER" id="PTHR37306">
    <property type="entry name" value="COLICIN V PRODUCTION PROTEIN"/>
    <property type="match status" value="1"/>
</dbReference>
<gene>
    <name evidence="6" type="ORF">P6N53_08575</name>
</gene>
<comment type="subcellular location">
    <subcellularLocation>
        <location evidence="1">Membrane</location>
        <topology evidence="1">Multi-pass membrane protein</topology>
    </subcellularLocation>
</comment>
<dbReference type="GO" id="GO:0016020">
    <property type="term" value="C:membrane"/>
    <property type="evidence" value="ECO:0007669"/>
    <property type="project" value="UniProtKB-SubCell"/>
</dbReference>
<organism evidence="6 7">
    <name type="scientific">Desulforamulus aquiferis</name>
    <dbReference type="NCBI Taxonomy" id="1397668"/>
    <lineage>
        <taxon>Bacteria</taxon>
        <taxon>Bacillati</taxon>
        <taxon>Bacillota</taxon>
        <taxon>Clostridia</taxon>
        <taxon>Eubacteriales</taxon>
        <taxon>Peptococcaceae</taxon>
        <taxon>Desulforamulus</taxon>
    </lineage>
</organism>
<dbReference type="InterPro" id="IPR003825">
    <property type="entry name" value="Colicin-V_CvpA"/>
</dbReference>
<dbReference type="RefSeq" id="WP_304542415.1">
    <property type="nucleotide sequence ID" value="NZ_JARPTC010000012.1"/>
</dbReference>
<evidence type="ECO:0000313" key="7">
    <source>
        <dbReference type="Proteomes" id="UP001172911"/>
    </source>
</evidence>
<sequence>MVSINWLDYILVGILLLAGFRGWASGMIMSVFRLAGLIASFGIAIIYHGSLANWLHSEWGLADTIASLLKPLVKLPGPFNNPEILRMPVNLLQQISAQIPLPPPWPDIIQSLGLMSPNQTVGQAINLLLAHGILKILAFLVLFIVVRFCVDLLGGIISAVIKYSPLGPLDKAAGLLLGLLTGVVIIVIIMTVMLPMQVPLALLGANGVLESLERALAGSILLDRYGPIVEGFGVLPSILPEFSNQMLFKYLPTGSGVEI</sequence>
<keyword evidence="2 5" id="KW-0812">Transmembrane</keyword>
<evidence type="ECO:0000256" key="4">
    <source>
        <dbReference type="ARBA" id="ARBA00023136"/>
    </source>
</evidence>
<evidence type="ECO:0000256" key="3">
    <source>
        <dbReference type="ARBA" id="ARBA00022989"/>
    </source>
</evidence>
<evidence type="ECO:0000256" key="1">
    <source>
        <dbReference type="ARBA" id="ARBA00004141"/>
    </source>
</evidence>